<gene>
    <name evidence="1" type="primary">fpr</name>
    <name evidence="1" type="ORF">magtdc_38</name>
</gene>
<dbReference type="GO" id="GO:0004324">
    <property type="term" value="F:ferredoxin-NADP+ reductase activity"/>
    <property type="evidence" value="ECO:0007669"/>
    <property type="project" value="UniProtKB-EC"/>
</dbReference>
<proteinExistence type="predicted"/>
<dbReference type="PANTHER" id="PTHR47878:SF2">
    <property type="entry name" value="OXIDOREDUCTASE FAD_NAD(P)-BINDING DOMAIN PROTEIN"/>
    <property type="match status" value="1"/>
</dbReference>
<reference evidence="1" key="1">
    <citation type="submission" date="2017-09" db="EMBL/GenBank/DDBJ databases">
        <authorList>
            <person name="Campbell M.A."/>
            <person name="Lukasik P."/>
            <person name="Simon C."/>
            <person name="McCutcheon J.P."/>
        </authorList>
    </citation>
    <scope>NUCLEOTIDE SEQUENCE [LARGE SCALE GENOMIC DNA]</scope>
    <source>
        <strain evidence="1">MAGTDC</strain>
    </source>
</reference>
<dbReference type="EMBL" id="NXGO01000004">
    <property type="protein sequence ID" value="PIM96053.1"/>
    <property type="molecule type" value="Genomic_DNA"/>
</dbReference>
<dbReference type="EC" id="1.18.1.2" evidence="1"/>
<keyword evidence="1" id="KW-0560">Oxidoreductase</keyword>
<protein>
    <submittedName>
        <fullName evidence="1">Ferredoxin--NADP reductase</fullName>
        <ecNumber evidence="1">1.18.1.2</ecNumber>
    </submittedName>
</protein>
<comment type="caution">
    <text evidence="1">The sequence shown here is derived from an EMBL/GenBank/DDBJ whole genome shotgun (WGS) entry which is preliminary data.</text>
</comment>
<dbReference type="InterPro" id="IPR017938">
    <property type="entry name" value="Riboflavin_synthase-like_b-brl"/>
</dbReference>
<organism evidence="1 2">
    <name type="scientific">Candidatus Hodgkinia cicadicola</name>
    <dbReference type="NCBI Taxonomy" id="573658"/>
    <lineage>
        <taxon>Bacteria</taxon>
        <taxon>Pseudomonadati</taxon>
        <taxon>Pseudomonadota</taxon>
        <taxon>Alphaproteobacteria</taxon>
        <taxon>Hyphomicrobiales</taxon>
        <taxon>Candidatus Hodgkinia</taxon>
    </lineage>
</organism>
<evidence type="ECO:0000313" key="1">
    <source>
        <dbReference type="EMBL" id="PIM96053.1"/>
    </source>
</evidence>
<sequence>MEVKRYTDSSFSFTTKRLKTIKFKPGEYVTLGLIIRGELIFRDYYICNPTWANKLEFYSMVVPNDLFTSFLKMITTSSSIIIKKKPSGSLTIKTLKPGNRLFLLCTDIGIAAVNSIISEPNTYANFNEVIVVITCKYIRELEYLNDKLEQLRQEPRVKPYAKNKLRIYLSVTHEPYPYSGELTWLIKSGTLIADLRTYNFDKMDRFMVCGSKQTTLDVVNLLRSLGYSEGSTRYPSDFIYEKILIDQTFEVLSKLNSLLKWLKMNDSNKKSKTLSNLKCSISHHFLYNPRHQHIITPSK</sequence>
<name>A0ABX4MH22_9HYPH</name>
<dbReference type="PANTHER" id="PTHR47878">
    <property type="entry name" value="OXIDOREDUCTASE FAD/NAD(P)-BINDING DOMAIN PROTEIN"/>
    <property type="match status" value="1"/>
</dbReference>
<dbReference type="Gene3D" id="3.40.50.80">
    <property type="entry name" value="Nucleotide-binding domain of ferredoxin-NADP reductase (FNR) module"/>
    <property type="match status" value="1"/>
</dbReference>
<dbReference type="Proteomes" id="UP000230981">
    <property type="component" value="Unassembled WGS sequence"/>
</dbReference>
<dbReference type="SUPFAM" id="SSF52343">
    <property type="entry name" value="Ferredoxin reductase-like, C-terminal NADP-linked domain"/>
    <property type="match status" value="1"/>
</dbReference>
<dbReference type="InterPro" id="IPR039261">
    <property type="entry name" value="FNR_nucleotide-bd"/>
</dbReference>
<dbReference type="InterPro" id="IPR051930">
    <property type="entry name" value="FNR_type-1"/>
</dbReference>
<keyword evidence="2" id="KW-1185">Reference proteome</keyword>
<evidence type="ECO:0000313" key="2">
    <source>
        <dbReference type="Proteomes" id="UP000230981"/>
    </source>
</evidence>
<dbReference type="Gene3D" id="2.40.30.10">
    <property type="entry name" value="Translation factors"/>
    <property type="match status" value="1"/>
</dbReference>
<accession>A0ABX4MH22</accession>
<dbReference type="SUPFAM" id="SSF63380">
    <property type="entry name" value="Riboflavin synthase domain-like"/>
    <property type="match status" value="1"/>
</dbReference>